<organism evidence="2 3">
    <name type="scientific">Pleurodeles waltl</name>
    <name type="common">Iberian ribbed newt</name>
    <dbReference type="NCBI Taxonomy" id="8319"/>
    <lineage>
        <taxon>Eukaryota</taxon>
        <taxon>Metazoa</taxon>
        <taxon>Chordata</taxon>
        <taxon>Craniata</taxon>
        <taxon>Vertebrata</taxon>
        <taxon>Euteleostomi</taxon>
        <taxon>Amphibia</taxon>
        <taxon>Batrachia</taxon>
        <taxon>Caudata</taxon>
        <taxon>Salamandroidea</taxon>
        <taxon>Salamandridae</taxon>
        <taxon>Pleurodelinae</taxon>
        <taxon>Pleurodeles</taxon>
    </lineage>
</organism>
<keyword evidence="3" id="KW-1185">Reference proteome</keyword>
<proteinExistence type="predicted"/>
<accession>A0AAV7NSG9</accession>
<protein>
    <submittedName>
        <fullName evidence="2">Uncharacterized protein</fullName>
    </submittedName>
</protein>
<name>A0AAV7NSG9_PLEWA</name>
<reference evidence="2" key="1">
    <citation type="journal article" date="2022" name="bioRxiv">
        <title>Sequencing and chromosome-scale assembly of the giantPleurodeles waltlgenome.</title>
        <authorList>
            <person name="Brown T."/>
            <person name="Elewa A."/>
            <person name="Iarovenko S."/>
            <person name="Subramanian E."/>
            <person name="Araus A.J."/>
            <person name="Petzold A."/>
            <person name="Susuki M."/>
            <person name="Suzuki K.-i.T."/>
            <person name="Hayashi T."/>
            <person name="Toyoda A."/>
            <person name="Oliveira C."/>
            <person name="Osipova E."/>
            <person name="Leigh N.D."/>
            <person name="Simon A."/>
            <person name="Yun M.H."/>
        </authorList>
    </citation>
    <scope>NUCLEOTIDE SEQUENCE</scope>
    <source>
        <strain evidence="2">20211129_DDA</strain>
        <tissue evidence="2">Liver</tissue>
    </source>
</reference>
<dbReference type="EMBL" id="JANPWB010000012">
    <property type="protein sequence ID" value="KAJ1117574.1"/>
    <property type="molecule type" value="Genomic_DNA"/>
</dbReference>
<sequence length="81" mass="8393">MTLVGGSAPQVPKTPKALPHRAFHSTATQRGLMPSPDPVAAVPLYACRSARGPPHGPAAAEAHRWVITILSLDPPQLVNGG</sequence>
<evidence type="ECO:0000313" key="2">
    <source>
        <dbReference type="EMBL" id="KAJ1117574.1"/>
    </source>
</evidence>
<gene>
    <name evidence="2" type="ORF">NDU88_005772</name>
</gene>
<dbReference type="AlphaFoldDB" id="A0AAV7NSG9"/>
<evidence type="ECO:0000256" key="1">
    <source>
        <dbReference type="SAM" id="MobiDB-lite"/>
    </source>
</evidence>
<evidence type="ECO:0000313" key="3">
    <source>
        <dbReference type="Proteomes" id="UP001066276"/>
    </source>
</evidence>
<dbReference type="Proteomes" id="UP001066276">
    <property type="component" value="Chromosome 8"/>
</dbReference>
<feature type="region of interest" description="Disordered" evidence="1">
    <location>
        <begin position="1"/>
        <end position="35"/>
    </location>
</feature>
<comment type="caution">
    <text evidence="2">The sequence shown here is derived from an EMBL/GenBank/DDBJ whole genome shotgun (WGS) entry which is preliminary data.</text>
</comment>